<feature type="compositionally biased region" description="Pro residues" evidence="1">
    <location>
        <begin position="28"/>
        <end position="43"/>
    </location>
</feature>
<dbReference type="AlphaFoldDB" id="A0A0E9WMP7"/>
<organism evidence="2">
    <name type="scientific">Anguilla anguilla</name>
    <name type="common">European freshwater eel</name>
    <name type="synonym">Muraena anguilla</name>
    <dbReference type="NCBI Taxonomy" id="7936"/>
    <lineage>
        <taxon>Eukaryota</taxon>
        <taxon>Metazoa</taxon>
        <taxon>Chordata</taxon>
        <taxon>Craniata</taxon>
        <taxon>Vertebrata</taxon>
        <taxon>Euteleostomi</taxon>
        <taxon>Actinopterygii</taxon>
        <taxon>Neopterygii</taxon>
        <taxon>Teleostei</taxon>
        <taxon>Anguilliformes</taxon>
        <taxon>Anguillidae</taxon>
        <taxon>Anguilla</taxon>
    </lineage>
</organism>
<reference evidence="2" key="1">
    <citation type="submission" date="2014-11" db="EMBL/GenBank/DDBJ databases">
        <authorList>
            <person name="Amaro Gonzalez C."/>
        </authorList>
    </citation>
    <scope>NUCLEOTIDE SEQUENCE</scope>
</reference>
<accession>A0A0E9WMP7</accession>
<evidence type="ECO:0000313" key="2">
    <source>
        <dbReference type="EMBL" id="JAH91679.1"/>
    </source>
</evidence>
<feature type="compositionally biased region" description="Polar residues" evidence="1">
    <location>
        <begin position="47"/>
        <end position="58"/>
    </location>
</feature>
<sequence length="58" mass="6132">MMVWSRAKSRRGWRVQGCHRGSALWPSASPPAGPFSSSPPPSPGSRNLASSGHTTAGW</sequence>
<protein>
    <submittedName>
        <fullName evidence="2">Uncharacterized protein</fullName>
    </submittedName>
</protein>
<name>A0A0E9WMP7_ANGAN</name>
<evidence type="ECO:0000256" key="1">
    <source>
        <dbReference type="SAM" id="MobiDB-lite"/>
    </source>
</evidence>
<feature type="region of interest" description="Disordered" evidence="1">
    <location>
        <begin position="21"/>
        <end position="58"/>
    </location>
</feature>
<dbReference type="EMBL" id="GBXM01016898">
    <property type="protein sequence ID" value="JAH91679.1"/>
    <property type="molecule type" value="Transcribed_RNA"/>
</dbReference>
<reference evidence="2" key="2">
    <citation type="journal article" date="2015" name="Fish Shellfish Immunol.">
        <title>Early steps in the European eel (Anguilla anguilla)-Vibrio vulnificus interaction in the gills: Role of the RtxA13 toxin.</title>
        <authorList>
            <person name="Callol A."/>
            <person name="Pajuelo D."/>
            <person name="Ebbesson L."/>
            <person name="Teles M."/>
            <person name="MacKenzie S."/>
            <person name="Amaro C."/>
        </authorList>
    </citation>
    <scope>NUCLEOTIDE SEQUENCE</scope>
</reference>
<proteinExistence type="predicted"/>